<feature type="compositionally biased region" description="Basic and acidic residues" evidence="2">
    <location>
        <begin position="425"/>
        <end position="444"/>
    </location>
</feature>
<dbReference type="InterPro" id="IPR002483">
    <property type="entry name" value="PWI_dom"/>
</dbReference>
<feature type="compositionally biased region" description="Pro residues" evidence="2">
    <location>
        <begin position="164"/>
        <end position="178"/>
    </location>
</feature>
<gene>
    <name evidence="5" type="ORF">DB88DRAFT_56444</name>
</gene>
<comment type="caution">
    <text evidence="5">The sequence shown here is derived from an EMBL/GenBank/DDBJ whole genome shotgun (WGS) entry which is preliminary data.</text>
</comment>
<feature type="compositionally biased region" description="Basic and acidic residues" evidence="2">
    <location>
        <begin position="8"/>
        <end position="18"/>
    </location>
</feature>
<feature type="region of interest" description="Disordered" evidence="2">
    <location>
        <begin position="686"/>
        <end position="715"/>
    </location>
</feature>
<dbReference type="Gene3D" id="3.30.70.330">
    <property type="match status" value="1"/>
</dbReference>
<proteinExistence type="predicted"/>
<feature type="domain" description="PWI" evidence="4">
    <location>
        <begin position="765"/>
        <end position="862"/>
    </location>
</feature>
<dbReference type="SMART" id="SM00311">
    <property type="entry name" value="PWI"/>
    <property type="match status" value="1"/>
</dbReference>
<evidence type="ECO:0000313" key="5">
    <source>
        <dbReference type="EMBL" id="KAK1927911.1"/>
    </source>
</evidence>
<evidence type="ECO:0000256" key="1">
    <source>
        <dbReference type="PROSITE-ProRule" id="PRU00176"/>
    </source>
</evidence>
<evidence type="ECO:0000259" key="4">
    <source>
        <dbReference type="PROSITE" id="PS51025"/>
    </source>
</evidence>
<sequence length="863" mass="96574">MSPGRTAKGAEGERDNRCDPNLVVHSGGQNSRKWAVASTAIDNLDTLSLLCAFVSRLAHQQIGARRGAGPWEVGYRRETVLTGLLVGLTDVSKIGPQSPSRLVVHLDISRLHLHHQSSVSLNSMYNGQPPFRPPFPPTMGSGNGTPPNFPPFPPAGQNGFVRPPFAPNFPPGQQPPAFSPSGYSPGTPLGSASPAGFRPPPGAIPPRPAHPGLGLPPLPAGLPRPPSLGSTGPPPVFKKDVKTTSVFVGSIAPGIADVTLHHLLNACGPLHELKRVEGANGKPQAFGFALFESPEVVMRCIRCLNGVELPDMTPEGRREGKKRALVVKVDEKTRQFLEEFESTVGRSDDEESADASCRKSIAHIVALLTDPNAPPPQDFRPVGGRSPVNVVVPAHLQDLKEGDLPENQRVAVLDQIAVFRENAARREREKQRLDTEKERKKLEEAASNPRGSISNYGYGASRGLEAERQRKDKRGSGKWDSPDVSSPQNRRDSGWDHSTTPIGKANDPQGYDKPVNFVKGQTAEAKGESERTDEEEEELRLQKKARERDHAFRERERRVEDREARRLDNLNREAARRRQDRESEERLRRRQVELFEQWDDDEKADRGERFYVDRAKWRSHRQQARNREYQDDLRDRHREEEEKRKLEAESEEFLKRQMAELAELEQQQRARGLLTEDAAPIKLAIGSVPKPEVKEEKKPSAPPPKVAFDEDEDMDDASNLKKKRTLVKLEDDTPIDRDEMSEVERIARRNAKLLEVKRMVPADRRDLFNTPIEWAALTDEVVRDKIRPLVRDKMKGLLGEVDEDLADFVLEHLKERKGAADLVEGIEPVFAEEAVVFVTSLWRQVVFESAAHRVGTETGNFMV</sequence>
<feature type="compositionally biased region" description="Pro residues" evidence="2">
    <location>
        <begin position="197"/>
        <end position="232"/>
    </location>
</feature>
<dbReference type="InterPro" id="IPR035979">
    <property type="entry name" value="RBD_domain_sf"/>
</dbReference>
<dbReference type="CDD" id="cd12446">
    <property type="entry name" value="RRM_RBM25"/>
    <property type="match status" value="1"/>
</dbReference>
<dbReference type="Pfam" id="PF00076">
    <property type="entry name" value="RRM_1"/>
    <property type="match status" value="1"/>
</dbReference>
<protein>
    <recommendedName>
        <fullName evidence="7">PWI domain-containing protein</fullName>
    </recommendedName>
</protein>
<dbReference type="PANTHER" id="PTHR18806">
    <property type="entry name" value="RBM25 PROTEIN"/>
    <property type="match status" value="1"/>
</dbReference>
<keyword evidence="6" id="KW-1185">Reference proteome</keyword>
<feature type="compositionally biased region" description="Basic and acidic residues" evidence="2">
    <location>
        <begin position="539"/>
        <end position="587"/>
    </location>
</feature>
<organism evidence="5 6">
    <name type="scientific">Papiliotrema laurentii</name>
    <name type="common">Cryptococcus laurentii</name>
    <dbReference type="NCBI Taxonomy" id="5418"/>
    <lineage>
        <taxon>Eukaryota</taxon>
        <taxon>Fungi</taxon>
        <taxon>Dikarya</taxon>
        <taxon>Basidiomycota</taxon>
        <taxon>Agaricomycotina</taxon>
        <taxon>Tremellomycetes</taxon>
        <taxon>Tremellales</taxon>
        <taxon>Rhynchogastremaceae</taxon>
        <taxon>Papiliotrema</taxon>
    </lineage>
</organism>
<evidence type="ECO:0000259" key="3">
    <source>
        <dbReference type="PROSITE" id="PS50102"/>
    </source>
</evidence>
<keyword evidence="1" id="KW-0694">RNA-binding</keyword>
<evidence type="ECO:0008006" key="7">
    <source>
        <dbReference type="Google" id="ProtNLM"/>
    </source>
</evidence>
<reference evidence="5" key="1">
    <citation type="submission" date="2023-02" db="EMBL/GenBank/DDBJ databases">
        <title>Identification and recombinant expression of a fungal hydrolase from Papiliotrema laurentii that hydrolyzes apple cutin and clears colloidal polyester polyurethane.</title>
        <authorList>
            <consortium name="DOE Joint Genome Institute"/>
            <person name="Roman V.A."/>
            <person name="Bojanowski C."/>
            <person name="Crable B.R."/>
            <person name="Wagner D.N."/>
            <person name="Hung C.S."/>
            <person name="Nadeau L.J."/>
            <person name="Schratz L."/>
            <person name="Haridas S."/>
            <person name="Pangilinan J."/>
            <person name="Lipzen A."/>
            <person name="Na H."/>
            <person name="Yan M."/>
            <person name="Ng V."/>
            <person name="Grigoriev I.V."/>
            <person name="Spatafora J.W."/>
            <person name="Barlow D."/>
            <person name="Biffinger J."/>
            <person name="Kelley-Loughnane N."/>
            <person name="Varaljay V.A."/>
            <person name="Crookes-Goodson W.J."/>
        </authorList>
    </citation>
    <scope>NUCLEOTIDE SEQUENCE</scope>
    <source>
        <strain evidence="5">5307AH</strain>
    </source>
</reference>
<feature type="region of interest" description="Disordered" evidence="2">
    <location>
        <begin position="1"/>
        <end position="24"/>
    </location>
</feature>
<dbReference type="PROSITE" id="PS50102">
    <property type="entry name" value="RRM"/>
    <property type="match status" value="1"/>
</dbReference>
<dbReference type="Pfam" id="PF01480">
    <property type="entry name" value="PWI"/>
    <property type="match status" value="1"/>
</dbReference>
<dbReference type="Proteomes" id="UP001182556">
    <property type="component" value="Unassembled WGS sequence"/>
</dbReference>
<name>A0AAD9FXC5_PAPLA</name>
<dbReference type="AlphaFoldDB" id="A0AAD9FXC5"/>
<dbReference type="EMBL" id="JAODAN010000001">
    <property type="protein sequence ID" value="KAK1927911.1"/>
    <property type="molecule type" value="Genomic_DNA"/>
</dbReference>
<dbReference type="SUPFAM" id="SSF54928">
    <property type="entry name" value="RNA-binding domain, RBD"/>
    <property type="match status" value="1"/>
</dbReference>
<accession>A0AAD9FXC5</accession>
<evidence type="ECO:0000313" key="6">
    <source>
        <dbReference type="Proteomes" id="UP001182556"/>
    </source>
</evidence>
<feature type="compositionally biased region" description="Basic and acidic residues" evidence="2">
    <location>
        <begin position="464"/>
        <end position="481"/>
    </location>
</feature>
<dbReference type="PANTHER" id="PTHR18806:SF4">
    <property type="entry name" value="RNA-BINDING PROTEIN 25"/>
    <property type="match status" value="1"/>
</dbReference>
<evidence type="ECO:0000256" key="2">
    <source>
        <dbReference type="SAM" id="MobiDB-lite"/>
    </source>
</evidence>
<feature type="region of interest" description="Disordered" evidence="2">
    <location>
        <begin position="609"/>
        <end position="650"/>
    </location>
</feature>
<dbReference type="GO" id="GO:0005681">
    <property type="term" value="C:spliceosomal complex"/>
    <property type="evidence" value="ECO:0007669"/>
    <property type="project" value="TreeGrafter"/>
</dbReference>
<dbReference type="InterPro" id="IPR052768">
    <property type="entry name" value="RBM25"/>
</dbReference>
<dbReference type="PROSITE" id="PS51025">
    <property type="entry name" value="PWI"/>
    <property type="match status" value="1"/>
</dbReference>
<dbReference type="GO" id="GO:0003729">
    <property type="term" value="F:mRNA binding"/>
    <property type="evidence" value="ECO:0007669"/>
    <property type="project" value="TreeGrafter"/>
</dbReference>
<dbReference type="InterPro" id="IPR000504">
    <property type="entry name" value="RRM_dom"/>
</dbReference>
<dbReference type="SMART" id="SM00360">
    <property type="entry name" value="RRM"/>
    <property type="match status" value="1"/>
</dbReference>
<feature type="domain" description="RRM" evidence="3">
    <location>
        <begin position="244"/>
        <end position="332"/>
    </location>
</feature>
<feature type="region of interest" description="Disordered" evidence="2">
    <location>
        <begin position="425"/>
        <end position="587"/>
    </location>
</feature>
<dbReference type="InterPro" id="IPR012677">
    <property type="entry name" value="Nucleotide-bd_a/b_plait_sf"/>
</dbReference>
<feature type="region of interest" description="Disordered" evidence="2">
    <location>
        <begin position="122"/>
        <end position="232"/>
    </location>
</feature>
<dbReference type="InterPro" id="IPR034268">
    <property type="entry name" value="RBM25_RRM"/>
</dbReference>
<feature type="compositionally biased region" description="Basic and acidic residues" evidence="2">
    <location>
        <begin position="625"/>
        <end position="650"/>
    </location>
</feature>
<dbReference type="Gene3D" id="1.20.1390.10">
    <property type="entry name" value="PWI domain"/>
    <property type="match status" value="1"/>
</dbReference>